<name>A0A0H5LYY6_YERIN</name>
<dbReference type="RefSeq" id="WP_019212343.1">
    <property type="nucleotide sequence ID" value="NZ_CWJI01000012.1"/>
</dbReference>
<dbReference type="EMBL" id="CWJI01000012">
    <property type="protein sequence ID" value="CRY56285.1"/>
    <property type="molecule type" value="Genomic_DNA"/>
</dbReference>
<dbReference type="InterPro" id="IPR002347">
    <property type="entry name" value="SDR_fam"/>
</dbReference>
<dbReference type="InterPro" id="IPR020904">
    <property type="entry name" value="Sc_DH/Rdtase_CS"/>
</dbReference>
<reference evidence="5" key="1">
    <citation type="submission" date="2015-03" db="EMBL/GenBank/DDBJ databases">
        <authorList>
            <consortium name="Pathogen Informatics"/>
        </authorList>
    </citation>
    <scope>NUCLEOTIDE SEQUENCE [LARGE SCALE GENOMIC DNA]</scope>
    <source>
        <strain evidence="5">R148</strain>
    </source>
</reference>
<dbReference type="PANTHER" id="PTHR43976">
    <property type="entry name" value="SHORT CHAIN DEHYDROGENASE"/>
    <property type="match status" value="1"/>
</dbReference>
<dbReference type="SUPFAM" id="SSF51735">
    <property type="entry name" value="NAD(P)-binding Rossmann-fold domains"/>
    <property type="match status" value="1"/>
</dbReference>
<dbReference type="Pfam" id="PF00106">
    <property type="entry name" value="adh_short"/>
    <property type="match status" value="1"/>
</dbReference>
<comment type="similarity">
    <text evidence="1 3">Belongs to the short-chain dehydrogenases/reductases (SDR) family.</text>
</comment>
<dbReference type="InterPro" id="IPR036291">
    <property type="entry name" value="NAD(P)-bd_dom_sf"/>
</dbReference>
<evidence type="ECO:0000313" key="4">
    <source>
        <dbReference type="EMBL" id="CRY56285.1"/>
    </source>
</evidence>
<proteinExistence type="inferred from homology"/>
<dbReference type="PRINTS" id="PR00080">
    <property type="entry name" value="SDRFAMILY"/>
</dbReference>
<accession>A0A0H5LYY6</accession>
<dbReference type="CDD" id="cd05233">
    <property type="entry name" value="SDR_c"/>
    <property type="match status" value="1"/>
</dbReference>
<dbReference type="Gene3D" id="3.40.50.720">
    <property type="entry name" value="NAD(P)-binding Rossmann-like Domain"/>
    <property type="match status" value="1"/>
</dbReference>
<dbReference type="PRINTS" id="PR00081">
    <property type="entry name" value="GDHRDH"/>
</dbReference>
<dbReference type="Proteomes" id="UP000043316">
    <property type="component" value="Unassembled WGS sequence"/>
</dbReference>
<keyword evidence="2 4" id="KW-0560">Oxidoreductase</keyword>
<evidence type="ECO:0000256" key="1">
    <source>
        <dbReference type="ARBA" id="ARBA00006484"/>
    </source>
</evidence>
<evidence type="ECO:0000256" key="2">
    <source>
        <dbReference type="ARBA" id="ARBA00023002"/>
    </source>
</evidence>
<dbReference type="AlphaFoldDB" id="A0A0H5LYY6"/>
<evidence type="ECO:0000313" key="5">
    <source>
        <dbReference type="Proteomes" id="UP000043316"/>
    </source>
</evidence>
<dbReference type="GO" id="GO:0016491">
    <property type="term" value="F:oxidoreductase activity"/>
    <property type="evidence" value="ECO:0007669"/>
    <property type="project" value="UniProtKB-KW"/>
</dbReference>
<dbReference type="PROSITE" id="PS00061">
    <property type="entry name" value="ADH_SHORT"/>
    <property type="match status" value="1"/>
</dbReference>
<dbReference type="GeneID" id="61816990"/>
<organism evidence="4 5">
    <name type="scientific">Yersinia intermedia</name>
    <dbReference type="NCBI Taxonomy" id="631"/>
    <lineage>
        <taxon>Bacteria</taxon>
        <taxon>Pseudomonadati</taxon>
        <taxon>Pseudomonadota</taxon>
        <taxon>Gammaproteobacteria</taxon>
        <taxon>Enterobacterales</taxon>
        <taxon>Yersiniaceae</taxon>
        <taxon>Yersinia</taxon>
    </lineage>
</organism>
<evidence type="ECO:0000256" key="3">
    <source>
        <dbReference type="RuleBase" id="RU000363"/>
    </source>
</evidence>
<sequence>MNVFITGCESGIGQSLTKRILKDGHSVFACHFKNIPEKETMLLKRKYQDKIHFTQLDVTQRDEVDQAVLNALDVMNSIDVLINVAGISYFSSPLTTTDIEWKNTFDVNVNGYFYLTRSLLPVLINSPSAQIINMSSIWGTKGNKDMYAYSVSKYAVQGMTDGLREYCKPLGIKVTSLILDKVDTSFRELMEEHINISNEQKKRMLAASDVADTVSYLLKTSRNALASSIVLDAALWR</sequence>
<protein>
    <submittedName>
        <fullName evidence="4">3-hydroxy acid dehydrogenase</fullName>
        <ecNumber evidence="4">1.-.-.-</ecNumber>
    </submittedName>
</protein>
<dbReference type="InterPro" id="IPR051911">
    <property type="entry name" value="SDR_oxidoreductase"/>
</dbReference>
<dbReference type="EC" id="1.-.-.-" evidence="4"/>
<gene>
    <name evidence="4" type="ORF">ERS008476_03322</name>
</gene>
<dbReference type="PANTHER" id="PTHR43976:SF16">
    <property type="entry name" value="SHORT-CHAIN DEHYDROGENASE_REDUCTASE FAMILY PROTEIN"/>
    <property type="match status" value="1"/>
</dbReference>